<organism evidence="4 5">
    <name type="scientific">Xaviernesmea oryzae</name>
    <dbReference type="NCBI Taxonomy" id="464029"/>
    <lineage>
        <taxon>Bacteria</taxon>
        <taxon>Pseudomonadati</taxon>
        <taxon>Pseudomonadota</taxon>
        <taxon>Alphaproteobacteria</taxon>
        <taxon>Hyphomicrobiales</taxon>
        <taxon>Rhizobiaceae</taxon>
        <taxon>Rhizobium/Agrobacterium group</taxon>
        <taxon>Xaviernesmea</taxon>
    </lineage>
</organism>
<evidence type="ECO:0000256" key="2">
    <source>
        <dbReference type="ARBA" id="ARBA00023002"/>
    </source>
</evidence>
<evidence type="ECO:0000256" key="1">
    <source>
        <dbReference type="ARBA" id="ARBA00022857"/>
    </source>
</evidence>
<dbReference type="GO" id="GO:0016651">
    <property type="term" value="F:oxidoreductase activity, acting on NAD(P)H"/>
    <property type="evidence" value="ECO:0007669"/>
    <property type="project" value="TreeGrafter"/>
</dbReference>
<evidence type="ECO:0000313" key="4">
    <source>
        <dbReference type="EMBL" id="OLP61844.1"/>
    </source>
</evidence>
<dbReference type="InterPro" id="IPR020843">
    <property type="entry name" value="ER"/>
</dbReference>
<dbReference type="InterPro" id="IPR013154">
    <property type="entry name" value="ADH-like_N"/>
</dbReference>
<dbReference type="NCBIfam" id="TIGR02824">
    <property type="entry name" value="quinone_pig3"/>
    <property type="match status" value="1"/>
</dbReference>
<keyword evidence="2" id="KW-0560">Oxidoreductase</keyword>
<dbReference type="AlphaFoldDB" id="A0A1Q9B1H7"/>
<proteinExistence type="predicted"/>
<sequence length="332" mass="35031">MSLPTQMRFVDLPTPGGPDNLVIATGPLPTLGPEDLLIRVEAAGINRPDVMQRKGLYPPPKGASPILGLEVAGEVVALGERAEGFAIGDRVTALANGGGYAEYCAVPATQALPVPGGLDSATAAAIPETFFTVWANVFQMADLVEGETLLVHGGSSGIGTTAIQLASAFGAQVFVTAGTSEKCEACLGLGAKRAINYREEDFHAVVMEETKGRGVDVILDMIGARYFERNIQSLALDGRLSMIAFLGGATAEQVPLTPIMTKRLRIMGSALRPRTATEKQAIRDDLIDDVWPLLEAGEVGPVLHAVLPFEQVAEAHRLMENGDHIGKIVVTL</sequence>
<gene>
    <name evidence="4" type="ORF">BJF93_19350</name>
</gene>
<dbReference type="SUPFAM" id="SSF50129">
    <property type="entry name" value="GroES-like"/>
    <property type="match status" value="1"/>
</dbReference>
<feature type="domain" description="Enoyl reductase (ER)" evidence="3">
    <location>
        <begin position="16"/>
        <end position="330"/>
    </location>
</feature>
<dbReference type="SUPFAM" id="SSF51735">
    <property type="entry name" value="NAD(P)-binding Rossmann-fold domains"/>
    <property type="match status" value="1"/>
</dbReference>
<reference evidence="4 5" key="1">
    <citation type="submission" date="2016-09" db="EMBL/GenBank/DDBJ databases">
        <title>Rhizobium sp. nov., a novel species isolated from the rice rhizosphere.</title>
        <authorList>
            <person name="Zhao J."/>
            <person name="Zhang X."/>
        </authorList>
    </citation>
    <scope>NUCLEOTIDE SEQUENCE [LARGE SCALE GENOMIC DNA]</scope>
    <source>
        <strain evidence="4 5">1.7048</strain>
    </source>
</reference>
<dbReference type="EMBL" id="MKIP01000030">
    <property type="protein sequence ID" value="OLP61844.1"/>
    <property type="molecule type" value="Genomic_DNA"/>
</dbReference>
<dbReference type="Pfam" id="PF08240">
    <property type="entry name" value="ADH_N"/>
    <property type="match status" value="1"/>
</dbReference>
<dbReference type="Pfam" id="PF00107">
    <property type="entry name" value="ADH_zinc_N"/>
    <property type="match status" value="1"/>
</dbReference>
<dbReference type="OrthoDB" id="9780520at2"/>
<dbReference type="PANTHER" id="PTHR48106:SF8">
    <property type="entry name" value="OS02G0805600 PROTEIN"/>
    <property type="match status" value="1"/>
</dbReference>
<evidence type="ECO:0000259" key="3">
    <source>
        <dbReference type="SMART" id="SM00829"/>
    </source>
</evidence>
<dbReference type="CDD" id="cd05276">
    <property type="entry name" value="p53_inducible_oxidoreductase"/>
    <property type="match status" value="1"/>
</dbReference>
<dbReference type="PANTHER" id="PTHR48106">
    <property type="entry name" value="QUINONE OXIDOREDUCTASE PIG3-RELATED"/>
    <property type="match status" value="1"/>
</dbReference>
<dbReference type="Gene3D" id="3.90.180.10">
    <property type="entry name" value="Medium-chain alcohol dehydrogenases, catalytic domain"/>
    <property type="match status" value="1"/>
</dbReference>
<dbReference type="InterPro" id="IPR036291">
    <property type="entry name" value="NAD(P)-bd_dom_sf"/>
</dbReference>
<protein>
    <submittedName>
        <fullName evidence="4">NAD(P)H-quinone oxidoreductase</fullName>
    </submittedName>
</protein>
<evidence type="ECO:0000313" key="5">
    <source>
        <dbReference type="Proteomes" id="UP000186364"/>
    </source>
</evidence>
<dbReference type="SMART" id="SM00829">
    <property type="entry name" value="PKS_ER"/>
    <property type="match status" value="1"/>
</dbReference>
<dbReference type="Gene3D" id="3.40.50.720">
    <property type="entry name" value="NAD(P)-binding Rossmann-like Domain"/>
    <property type="match status" value="1"/>
</dbReference>
<name>A0A1Q9B1H7_9HYPH</name>
<dbReference type="GO" id="GO:0070402">
    <property type="term" value="F:NADPH binding"/>
    <property type="evidence" value="ECO:0007669"/>
    <property type="project" value="TreeGrafter"/>
</dbReference>
<dbReference type="InterPro" id="IPR014189">
    <property type="entry name" value="Quinone_OxRdtase_PIG3"/>
</dbReference>
<keyword evidence="5" id="KW-1185">Reference proteome</keyword>
<dbReference type="InterPro" id="IPR013149">
    <property type="entry name" value="ADH-like_C"/>
</dbReference>
<keyword evidence="1" id="KW-0521">NADP</keyword>
<dbReference type="InterPro" id="IPR011032">
    <property type="entry name" value="GroES-like_sf"/>
</dbReference>
<dbReference type="Proteomes" id="UP000186364">
    <property type="component" value="Unassembled WGS sequence"/>
</dbReference>
<dbReference type="RefSeq" id="WP_075626145.1">
    <property type="nucleotide sequence ID" value="NZ_FOAM01000012.1"/>
</dbReference>
<comment type="caution">
    <text evidence="4">The sequence shown here is derived from an EMBL/GenBank/DDBJ whole genome shotgun (WGS) entry which is preliminary data.</text>
</comment>
<accession>A0A1Q9B1H7</accession>